<name>A0A0K2TEL0_LEPSM</name>
<sequence length="54" mass="5996">MKQIFAFPLMVAFKQPGNLKAMICKAKVLELSSEGHTRLNLSLKKCKLLAVSGY</sequence>
<proteinExistence type="predicted"/>
<evidence type="ECO:0000313" key="1">
    <source>
        <dbReference type="EMBL" id="CDW24305.1"/>
    </source>
</evidence>
<accession>A0A0K2TEL0</accession>
<reference evidence="1" key="1">
    <citation type="submission" date="2014-05" db="EMBL/GenBank/DDBJ databases">
        <authorList>
            <person name="Chronopoulou M."/>
        </authorList>
    </citation>
    <scope>NUCLEOTIDE SEQUENCE</scope>
    <source>
        <tissue evidence="1">Whole organism</tissue>
    </source>
</reference>
<protein>
    <submittedName>
        <fullName evidence="1">Uncharacterized protein</fullName>
    </submittedName>
</protein>
<dbReference type="EMBL" id="HACA01006944">
    <property type="protein sequence ID" value="CDW24305.1"/>
    <property type="molecule type" value="Transcribed_RNA"/>
</dbReference>
<dbReference type="AlphaFoldDB" id="A0A0K2TEL0"/>
<organism evidence="1">
    <name type="scientific">Lepeophtheirus salmonis</name>
    <name type="common">Salmon louse</name>
    <name type="synonym">Caligus salmonis</name>
    <dbReference type="NCBI Taxonomy" id="72036"/>
    <lineage>
        <taxon>Eukaryota</taxon>
        <taxon>Metazoa</taxon>
        <taxon>Ecdysozoa</taxon>
        <taxon>Arthropoda</taxon>
        <taxon>Crustacea</taxon>
        <taxon>Multicrustacea</taxon>
        <taxon>Hexanauplia</taxon>
        <taxon>Copepoda</taxon>
        <taxon>Siphonostomatoida</taxon>
        <taxon>Caligidae</taxon>
        <taxon>Lepeophtheirus</taxon>
    </lineage>
</organism>